<dbReference type="PANTHER" id="PTHR43791">
    <property type="entry name" value="PERMEASE-RELATED"/>
    <property type="match status" value="1"/>
</dbReference>
<reference evidence="7" key="1">
    <citation type="submission" date="2022-11" db="EMBL/GenBank/DDBJ databases">
        <authorList>
            <person name="Petersen C."/>
        </authorList>
    </citation>
    <scope>NUCLEOTIDE SEQUENCE</scope>
    <source>
        <strain evidence="7">IBT 29864</strain>
    </source>
</reference>
<evidence type="ECO:0000256" key="1">
    <source>
        <dbReference type="ARBA" id="ARBA00004141"/>
    </source>
</evidence>
<dbReference type="GO" id="GO:0016020">
    <property type="term" value="C:membrane"/>
    <property type="evidence" value="ECO:0007669"/>
    <property type="project" value="UniProtKB-SubCell"/>
</dbReference>
<comment type="subcellular location">
    <subcellularLocation>
        <location evidence="1">Membrane</location>
        <topology evidence="1">Multi-pass membrane protein</topology>
    </subcellularLocation>
</comment>
<feature type="transmembrane region" description="Helical" evidence="6">
    <location>
        <begin position="170"/>
        <end position="194"/>
    </location>
</feature>
<dbReference type="AlphaFoldDB" id="A0A9W9RFC2"/>
<keyword evidence="4 6" id="KW-1133">Transmembrane helix</keyword>
<evidence type="ECO:0000256" key="3">
    <source>
        <dbReference type="ARBA" id="ARBA00022692"/>
    </source>
</evidence>
<protein>
    <submittedName>
        <fullName evidence="7">MFS general substrate transporter</fullName>
    </submittedName>
</protein>
<feature type="transmembrane region" description="Helical" evidence="6">
    <location>
        <begin position="324"/>
        <end position="347"/>
    </location>
</feature>
<evidence type="ECO:0000256" key="5">
    <source>
        <dbReference type="ARBA" id="ARBA00023136"/>
    </source>
</evidence>
<keyword evidence="8" id="KW-1185">Reference proteome</keyword>
<dbReference type="EMBL" id="JAPZBS010000009">
    <property type="protein sequence ID" value="KAJ5358937.1"/>
    <property type="molecule type" value="Genomic_DNA"/>
</dbReference>
<dbReference type="PANTHER" id="PTHR43791:SF97">
    <property type="entry name" value="ALLANTOATE TRANSPORTER, PUTATIVE (AFU_ORTHOLOGUE AFUA_1G14700)-RELATED"/>
    <property type="match status" value="1"/>
</dbReference>
<dbReference type="InterPro" id="IPR036259">
    <property type="entry name" value="MFS_trans_sf"/>
</dbReference>
<dbReference type="Pfam" id="PF07690">
    <property type="entry name" value="MFS_1"/>
    <property type="match status" value="1"/>
</dbReference>
<name>A0A9W9RFC2_9EURO</name>
<evidence type="ECO:0000313" key="8">
    <source>
        <dbReference type="Proteomes" id="UP001147782"/>
    </source>
</evidence>
<proteinExistence type="predicted"/>
<accession>A0A9W9RFC2</accession>
<feature type="transmembrane region" description="Helical" evidence="6">
    <location>
        <begin position="35"/>
        <end position="61"/>
    </location>
</feature>
<dbReference type="GeneID" id="81443442"/>
<dbReference type="RefSeq" id="XP_056550223.1">
    <property type="nucleotide sequence ID" value="XM_056704263.1"/>
</dbReference>
<feature type="transmembrane region" description="Helical" evidence="6">
    <location>
        <begin position="101"/>
        <end position="122"/>
    </location>
</feature>
<comment type="caution">
    <text evidence="7">The sequence shown here is derived from an EMBL/GenBank/DDBJ whole genome shotgun (WGS) entry which is preliminary data.</text>
</comment>
<dbReference type="Gene3D" id="1.20.1250.20">
    <property type="entry name" value="MFS general substrate transporter like domains"/>
    <property type="match status" value="1"/>
</dbReference>
<dbReference type="PROSITE" id="PS51257">
    <property type="entry name" value="PROKAR_LIPOPROTEIN"/>
    <property type="match status" value="1"/>
</dbReference>
<dbReference type="OrthoDB" id="6730379at2759"/>
<keyword evidence="5 6" id="KW-0472">Membrane</keyword>
<sequence>MQKLPVSKWLSANLFLWGGITMALAGCGGFKSFLALRFLIGALESCSTPAYLLITATWYTVEEQPVRIGWWSTFLGVANSFGGLLAYAVGHIEGSLESWRYQFIFIGAISCAWAIFMAFTLAERPSTASWLKEDEKQVAIRRLGPRHHGSNFHDIKKYQIKEAVLDPKTWLFFLCGVATQVVNGAASNFGSLIIQGFGYSNLVTTLFQIPYGMVILVSNVSAMYLQRWLPGQKRCFVAVLYVCPALAGAVGIHAIPRDHKVALLLTSTYTASFAMIMSLITANTGGSTKRSIVNGVFFISYCVGNIIGPFSFKSNEAPKYTSGIVAMLVAYCVEIFLLLAFAAYAAMLNNTKDKVLMEEGLSLENAVYQPMEEIPVDQTDKEDIYFRYSY</sequence>
<reference evidence="7" key="2">
    <citation type="journal article" date="2023" name="IMA Fungus">
        <title>Comparative genomic study of the Penicillium genus elucidates a diverse pangenome and 15 lateral gene transfer events.</title>
        <authorList>
            <person name="Petersen C."/>
            <person name="Sorensen T."/>
            <person name="Nielsen M.R."/>
            <person name="Sondergaard T.E."/>
            <person name="Sorensen J.L."/>
            <person name="Fitzpatrick D.A."/>
            <person name="Frisvad J.C."/>
            <person name="Nielsen K.L."/>
        </authorList>
    </citation>
    <scope>NUCLEOTIDE SEQUENCE</scope>
    <source>
        <strain evidence="7">IBT 29864</strain>
    </source>
</reference>
<evidence type="ECO:0000313" key="7">
    <source>
        <dbReference type="EMBL" id="KAJ5358937.1"/>
    </source>
</evidence>
<dbReference type="GO" id="GO:0022857">
    <property type="term" value="F:transmembrane transporter activity"/>
    <property type="evidence" value="ECO:0007669"/>
    <property type="project" value="InterPro"/>
</dbReference>
<dbReference type="InterPro" id="IPR011701">
    <property type="entry name" value="MFS"/>
</dbReference>
<gene>
    <name evidence="7" type="ORF">N7496_011350</name>
</gene>
<feature type="transmembrane region" description="Helical" evidence="6">
    <location>
        <begin position="206"/>
        <end position="225"/>
    </location>
</feature>
<feature type="transmembrane region" description="Helical" evidence="6">
    <location>
        <begin position="261"/>
        <end position="280"/>
    </location>
</feature>
<keyword evidence="2" id="KW-0813">Transport</keyword>
<feature type="transmembrane region" description="Helical" evidence="6">
    <location>
        <begin position="68"/>
        <end position="89"/>
    </location>
</feature>
<dbReference type="SUPFAM" id="SSF103473">
    <property type="entry name" value="MFS general substrate transporter"/>
    <property type="match status" value="1"/>
</dbReference>
<feature type="transmembrane region" description="Helical" evidence="6">
    <location>
        <begin position="237"/>
        <end position="255"/>
    </location>
</feature>
<feature type="transmembrane region" description="Helical" evidence="6">
    <location>
        <begin position="292"/>
        <end position="312"/>
    </location>
</feature>
<keyword evidence="3 6" id="KW-0812">Transmembrane</keyword>
<organism evidence="7 8">
    <name type="scientific">Penicillium cataractarum</name>
    <dbReference type="NCBI Taxonomy" id="2100454"/>
    <lineage>
        <taxon>Eukaryota</taxon>
        <taxon>Fungi</taxon>
        <taxon>Dikarya</taxon>
        <taxon>Ascomycota</taxon>
        <taxon>Pezizomycotina</taxon>
        <taxon>Eurotiomycetes</taxon>
        <taxon>Eurotiomycetidae</taxon>
        <taxon>Eurotiales</taxon>
        <taxon>Aspergillaceae</taxon>
        <taxon>Penicillium</taxon>
    </lineage>
</organism>
<evidence type="ECO:0000256" key="2">
    <source>
        <dbReference type="ARBA" id="ARBA00022448"/>
    </source>
</evidence>
<dbReference type="Proteomes" id="UP001147782">
    <property type="component" value="Unassembled WGS sequence"/>
</dbReference>
<evidence type="ECO:0000256" key="6">
    <source>
        <dbReference type="SAM" id="Phobius"/>
    </source>
</evidence>
<evidence type="ECO:0000256" key="4">
    <source>
        <dbReference type="ARBA" id="ARBA00022989"/>
    </source>
</evidence>